<dbReference type="Pfam" id="PF04237">
    <property type="entry name" value="YjbR"/>
    <property type="match status" value="1"/>
</dbReference>
<evidence type="ECO:0000313" key="2">
    <source>
        <dbReference type="Proteomes" id="UP001243420"/>
    </source>
</evidence>
<reference evidence="1 2" key="1">
    <citation type="submission" date="2023-04" db="EMBL/GenBank/DDBJ databases">
        <title>Jannaschia ovalis sp. nov., a marine bacterium isolated from sea tidal flat.</title>
        <authorList>
            <person name="Kwon D.Y."/>
            <person name="Kim J.-J."/>
        </authorList>
    </citation>
    <scope>NUCLEOTIDE SEQUENCE [LARGE SCALE GENOMIC DNA]</scope>
    <source>
        <strain evidence="1 2">GRR-S6-38</strain>
    </source>
</reference>
<evidence type="ECO:0000313" key="1">
    <source>
        <dbReference type="EMBL" id="WGH80339.1"/>
    </source>
</evidence>
<keyword evidence="2" id="KW-1185">Reference proteome</keyword>
<dbReference type="InterPro" id="IPR038056">
    <property type="entry name" value="YjbR-like_sf"/>
</dbReference>
<accession>A0ABY8LJF4</accession>
<name>A0ABY8LJF4_9RHOB</name>
<organism evidence="1 2">
    <name type="scientific">Jannaschia ovalis</name>
    <dbReference type="NCBI Taxonomy" id="3038773"/>
    <lineage>
        <taxon>Bacteria</taxon>
        <taxon>Pseudomonadati</taxon>
        <taxon>Pseudomonadota</taxon>
        <taxon>Alphaproteobacteria</taxon>
        <taxon>Rhodobacterales</taxon>
        <taxon>Roseobacteraceae</taxon>
        <taxon>Jannaschia</taxon>
    </lineage>
</organism>
<proteinExistence type="predicted"/>
<keyword evidence="1" id="KW-0238">DNA-binding</keyword>
<dbReference type="Gene3D" id="3.90.1150.30">
    <property type="match status" value="1"/>
</dbReference>
<dbReference type="InterPro" id="IPR058532">
    <property type="entry name" value="YjbR/MT2646/Rv2570-like"/>
</dbReference>
<dbReference type="SUPFAM" id="SSF142906">
    <property type="entry name" value="YjbR-like"/>
    <property type="match status" value="1"/>
</dbReference>
<dbReference type="EMBL" id="CP122537">
    <property type="protein sequence ID" value="WGH80339.1"/>
    <property type="molecule type" value="Genomic_DNA"/>
</dbReference>
<dbReference type="GO" id="GO:0003677">
    <property type="term" value="F:DNA binding"/>
    <property type="evidence" value="ECO:0007669"/>
    <property type="project" value="UniProtKB-KW"/>
</dbReference>
<gene>
    <name evidence="1" type="ORF">P8627_06630</name>
</gene>
<sequence>MRREDVDAICAALPGATPAEPPELVSWKVGGKMFACFGQQEDGDGVSVKTPDVETASMLIEAGAATRAKYFHRSWVRLPYASTDPTEAAHRLRVSYDTVVAGLPKSARPEG</sequence>
<dbReference type="Proteomes" id="UP001243420">
    <property type="component" value="Chromosome"/>
</dbReference>
<protein>
    <submittedName>
        <fullName evidence="1">MmcQ/YjbR family DNA-binding protein</fullName>
    </submittedName>
</protein>